<keyword evidence="1" id="KW-0472">Membrane</keyword>
<dbReference type="Gene3D" id="3.30.70.270">
    <property type="match status" value="1"/>
</dbReference>
<keyword evidence="1" id="KW-1133">Transmembrane helix</keyword>
<evidence type="ECO:0000259" key="3">
    <source>
        <dbReference type="PROSITE" id="PS50887"/>
    </source>
</evidence>
<evidence type="ECO:0000313" key="4">
    <source>
        <dbReference type="EMBL" id="PSW25309.1"/>
    </source>
</evidence>
<dbReference type="STRING" id="680026.AB733_02580"/>
<reference evidence="4 5" key="1">
    <citation type="submission" date="2018-01" db="EMBL/GenBank/DDBJ databases">
        <title>Whole genome sequencing of Histamine producing bacteria.</title>
        <authorList>
            <person name="Butler K."/>
        </authorList>
    </citation>
    <scope>NUCLEOTIDE SEQUENCE [LARGE SCALE GENOMIC DNA]</scope>
    <source>
        <strain evidence="4 5">DSM 24669</strain>
    </source>
</reference>
<comment type="caution">
    <text evidence="4">The sequence shown here is derived from an EMBL/GenBank/DDBJ whole genome shotgun (WGS) entry which is preliminary data.</text>
</comment>
<dbReference type="SMART" id="SM00267">
    <property type="entry name" value="GGDEF"/>
    <property type="match status" value="1"/>
</dbReference>
<sequence length="647" mass="73630">MTLFKNLFRITIITGLSLVILMSVTRFLALQNGTKHAQQQHIKHALSQDFSLLPRQHYDTSLVALSAFLTMQLHPYDYQTIVIAPTNTQQQSLTISTSQTKSTAPAWFIAIFGDDSYSQTHSINLATDTVVVTISNNEKWLSDKLWLYTKQLFIEASAIFTGYTLVIFFLLRLAFAPFQRLVVHAQQLEKNHQANPPSRTRYQDLNQLHASYSSLAHQLESHFRIQAKEAAHLREKAYRDPISQLGNREYFLNQLDAWLTKEEQGGLILIQARVINHSYRYKNYQQGDHLIREIAQALNQTITHSNSTLGRISKTEFAVLLPQIQQEKLHALAERILGALMPLTKPFNTPLGITIGLAISENTASASQLLAQLDNAVIAAAQSPAKPIAQSEGEGSIHNKGKQYWKELVLSAIRNQQIHFHYQPVLMQNNQVYHQEVFSTIQRHDDLITANQFVGALDELSQGAQFDKHVITACVKQLQADRQLPPLAINLTRSSVQDPAFHRWLHELLPYHPLICKRLFFEIQEGCFIEGTDMTQLLCQLLKRFDVRFGIDNFGRHFKSLEYLNDFKPAYVKIDFAFTMQLNNPAQSAVLTSISRTAHSLGIETIATRVETETQLERLSELFVSGFQGFIIERQVTRAKNLAQHHD</sequence>
<dbReference type="PROSITE" id="PS50883">
    <property type="entry name" value="EAL"/>
    <property type="match status" value="1"/>
</dbReference>
<feature type="transmembrane region" description="Helical" evidence="1">
    <location>
        <begin position="6"/>
        <end position="29"/>
    </location>
</feature>
<keyword evidence="1" id="KW-0812">Transmembrane</keyword>
<dbReference type="Gene3D" id="3.20.20.450">
    <property type="entry name" value="EAL domain"/>
    <property type="match status" value="1"/>
</dbReference>
<dbReference type="Proteomes" id="UP000240481">
    <property type="component" value="Unassembled WGS sequence"/>
</dbReference>
<dbReference type="InterPro" id="IPR050706">
    <property type="entry name" value="Cyclic-di-GMP_PDE-like"/>
</dbReference>
<dbReference type="SMART" id="SM00052">
    <property type="entry name" value="EAL"/>
    <property type="match status" value="1"/>
</dbReference>
<dbReference type="OrthoDB" id="5894408at2"/>
<feature type="domain" description="GGDEF" evidence="3">
    <location>
        <begin position="263"/>
        <end position="393"/>
    </location>
</feature>
<evidence type="ECO:0000256" key="1">
    <source>
        <dbReference type="SAM" id="Phobius"/>
    </source>
</evidence>
<dbReference type="InterPro" id="IPR043128">
    <property type="entry name" value="Rev_trsase/Diguanyl_cyclase"/>
</dbReference>
<dbReference type="RefSeq" id="WP_048897373.1">
    <property type="nucleotide sequence ID" value="NZ_AP024853.1"/>
</dbReference>
<keyword evidence="5" id="KW-1185">Reference proteome</keyword>
<gene>
    <name evidence="4" type="ORF">C9I94_06525</name>
</gene>
<dbReference type="InterPro" id="IPR000160">
    <property type="entry name" value="GGDEF_dom"/>
</dbReference>
<dbReference type="SUPFAM" id="SSF55073">
    <property type="entry name" value="Nucleotide cyclase"/>
    <property type="match status" value="1"/>
</dbReference>
<dbReference type="InterPro" id="IPR035919">
    <property type="entry name" value="EAL_sf"/>
</dbReference>
<dbReference type="EMBL" id="PYLZ01000003">
    <property type="protein sequence ID" value="PSW25309.1"/>
    <property type="molecule type" value="Genomic_DNA"/>
</dbReference>
<evidence type="ECO:0000313" key="5">
    <source>
        <dbReference type="Proteomes" id="UP000240481"/>
    </source>
</evidence>
<dbReference type="Pfam" id="PF00990">
    <property type="entry name" value="GGDEF"/>
    <property type="match status" value="1"/>
</dbReference>
<feature type="transmembrane region" description="Helical" evidence="1">
    <location>
        <begin position="152"/>
        <end position="175"/>
    </location>
</feature>
<proteinExistence type="predicted"/>
<dbReference type="SUPFAM" id="SSF141868">
    <property type="entry name" value="EAL domain-like"/>
    <property type="match status" value="1"/>
</dbReference>
<dbReference type="PROSITE" id="PS50887">
    <property type="entry name" value="GGDEF"/>
    <property type="match status" value="1"/>
</dbReference>
<dbReference type="GO" id="GO:0071111">
    <property type="term" value="F:cyclic-guanylate-specific phosphodiesterase activity"/>
    <property type="evidence" value="ECO:0007669"/>
    <property type="project" value="InterPro"/>
</dbReference>
<feature type="domain" description="EAL" evidence="2">
    <location>
        <begin position="402"/>
        <end position="647"/>
    </location>
</feature>
<dbReference type="InterPro" id="IPR029787">
    <property type="entry name" value="Nucleotide_cyclase"/>
</dbReference>
<accession>A0A2T3P8Y3</accession>
<name>A0A2T3P8Y3_9GAMM</name>
<evidence type="ECO:0000259" key="2">
    <source>
        <dbReference type="PROSITE" id="PS50883"/>
    </source>
</evidence>
<dbReference type="AlphaFoldDB" id="A0A2T3P8Y3"/>
<dbReference type="PANTHER" id="PTHR33121:SF79">
    <property type="entry name" value="CYCLIC DI-GMP PHOSPHODIESTERASE PDED-RELATED"/>
    <property type="match status" value="1"/>
</dbReference>
<dbReference type="CDD" id="cd01948">
    <property type="entry name" value="EAL"/>
    <property type="match status" value="1"/>
</dbReference>
<organism evidence="4 5">
    <name type="scientific">Photobacterium swingsii</name>
    <dbReference type="NCBI Taxonomy" id="680026"/>
    <lineage>
        <taxon>Bacteria</taxon>
        <taxon>Pseudomonadati</taxon>
        <taxon>Pseudomonadota</taxon>
        <taxon>Gammaproteobacteria</taxon>
        <taxon>Vibrionales</taxon>
        <taxon>Vibrionaceae</taxon>
        <taxon>Photobacterium</taxon>
    </lineage>
</organism>
<dbReference type="CDD" id="cd01949">
    <property type="entry name" value="GGDEF"/>
    <property type="match status" value="1"/>
</dbReference>
<dbReference type="InterPro" id="IPR001633">
    <property type="entry name" value="EAL_dom"/>
</dbReference>
<dbReference type="PANTHER" id="PTHR33121">
    <property type="entry name" value="CYCLIC DI-GMP PHOSPHODIESTERASE PDEF"/>
    <property type="match status" value="1"/>
</dbReference>
<protein>
    <submittedName>
        <fullName evidence="4">GGDEF domain-containing protein</fullName>
    </submittedName>
</protein>
<dbReference type="Pfam" id="PF00563">
    <property type="entry name" value="EAL"/>
    <property type="match status" value="1"/>
</dbReference>